<dbReference type="Proteomes" id="UP000694865">
    <property type="component" value="Unplaced"/>
</dbReference>
<evidence type="ECO:0000256" key="4">
    <source>
        <dbReference type="ARBA" id="ARBA00023242"/>
    </source>
</evidence>
<feature type="compositionally biased region" description="Basic and acidic residues" evidence="6">
    <location>
        <begin position="422"/>
        <end position="453"/>
    </location>
</feature>
<dbReference type="GeneID" id="100377314"/>
<comment type="subcellular location">
    <subcellularLocation>
        <location evidence="1">Nucleus</location>
    </subcellularLocation>
</comment>
<feature type="region of interest" description="Disordered" evidence="6">
    <location>
        <begin position="1"/>
        <end position="81"/>
    </location>
</feature>
<feature type="compositionally biased region" description="Basic and acidic residues" evidence="6">
    <location>
        <begin position="342"/>
        <end position="397"/>
    </location>
</feature>
<feature type="compositionally biased region" description="Acidic residues" evidence="6">
    <location>
        <begin position="467"/>
        <end position="479"/>
    </location>
</feature>
<evidence type="ECO:0000256" key="1">
    <source>
        <dbReference type="ARBA" id="ARBA00004123"/>
    </source>
</evidence>
<keyword evidence="4" id="KW-0539">Nucleus</keyword>
<feature type="coiled-coil region" evidence="5">
    <location>
        <begin position="175"/>
        <end position="205"/>
    </location>
</feature>
<comment type="similarity">
    <text evidence="2">Belongs to the RED family.</text>
</comment>
<keyword evidence="3" id="KW-0677">Repeat</keyword>
<evidence type="ECO:0000256" key="5">
    <source>
        <dbReference type="SAM" id="Coils"/>
    </source>
</evidence>
<dbReference type="InterPro" id="IPR012492">
    <property type="entry name" value="RED_C"/>
</dbReference>
<protein>
    <submittedName>
        <fullName evidence="10">Protein Red-like</fullName>
    </submittedName>
</protein>
<feature type="domain" description="Protein RED C-terminal" evidence="7">
    <location>
        <begin position="458"/>
        <end position="566"/>
    </location>
</feature>
<feature type="region of interest" description="Disordered" evidence="6">
    <location>
        <begin position="300"/>
        <end position="494"/>
    </location>
</feature>
<keyword evidence="5" id="KW-0175">Coiled coil</keyword>
<evidence type="ECO:0000313" key="9">
    <source>
        <dbReference type="Proteomes" id="UP000694865"/>
    </source>
</evidence>
<dbReference type="Pfam" id="PF07808">
    <property type="entry name" value="RED_N"/>
    <property type="match status" value="1"/>
</dbReference>
<evidence type="ECO:0000259" key="7">
    <source>
        <dbReference type="Pfam" id="PF07807"/>
    </source>
</evidence>
<proteinExistence type="inferred from homology"/>
<name>A0ABM0M3W2_SACKO</name>
<evidence type="ECO:0000313" key="10">
    <source>
        <dbReference type="RefSeq" id="XP_006814703.1"/>
    </source>
</evidence>
<feature type="compositionally biased region" description="Basic and acidic residues" evidence="6">
    <location>
        <begin position="309"/>
        <end position="322"/>
    </location>
</feature>
<accession>A0ABM0M3W2</accession>
<evidence type="ECO:0000259" key="8">
    <source>
        <dbReference type="Pfam" id="PF07808"/>
    </source>
</evidence>
<dbReference type="InterPro" id="IPR012916">
    <property type="entry name" value="RED_N"/>
</dbReference>
<evidence type="ECO:0000256" key="3">
    <source>
        <dbReference type="ARBA" id="ARBA00022737"/>
    </source>
</evidence>
<organism evidence="9 10">
    <name type="scientific">Saccoglossus kowalevskii</name>
    <name type="common">Acorn worm</name>
    <dbReference type="NCBI Taxonomy" id="10224"/>
    <lineage>
        <taxon>Eukaryota</taxon>
        <taxon>Metazoa</taxon>
        <taxon>Hemichordata</taxon>
        <taxon>Enteropneusta</taxon>
        <taxon>Harrimaniidae</taxon>
        <taxon>Saccoglossus</taxon>
    </lineage>
</organism>
<gene>
    <name evidence="10" type="primary">LOC100377314</name>
</gene>
<dbReference type="InterPro" id="IPR039896">
    <property type="entry name" value="Red-like"/>
</dbReference>
<feature type="domain" description="RED-like N-terminal" evidence="8">
    <location>
        <begin position="80"/>
        <end position="307"/>
    </location>
</feature>
<dbReference type="Pfam" id="PF07807">
    <property type="entry name" value="RED_C"/>
    <property type="match status" value="1"/>
</dbReference>
<sequence>MPEKGDEPFSNPLPPPNRRISYEEMDASGSQTLTNEDFRKLLMTPRSAPKEAPPTAMARNKQPMPVEYEESDDKGALRRKKKSYYAKIKKEELERQAELAKKYRDRARERRDGVNKDYEETEMISTTANYKAVAPDVQSGDTAAIRRRQVIEESKYLGGDMEHTHLVKGLDYALLQKVRAEITTKEKEEDELEHVFKQKKDVEKEEDEKIQFRTKLGKSVFRTLFRSRQHERNELFWPGRMAYVVDLEDEYLESDIPTTLIRSKADLPNLESHTTLTTNDIVINKLTQILSYLRQGARTSKKLKKRDKAGKDKEERREKLTGGEENIFGDIGDYMPTVKPGSSREKGRDRDRDYKKTKSYFEKPKDEEHEDDRHGKSTKDFVKDIHDRFGKSKETDARLAAGWAPADLKLEQEAGKGNQKPSSKEDKDRGHGSGYRRDESRGKQGKRRDKDMFVPDSYAECYPGAIETEDATYDSDDEPDYSKMDLGNKKGPVGRWDFDTQEEYSDYMNNKEALPKAAFQFGVKMSEGRKTRRAGFGEKNEKAELNREWQKISNIIAKRKASELKGEHVKVPRY</sequence>
<keyword evidence="9" id="KW-1185">Reference proteome</keyword>
<evidence type="ECO:0000256" key="6">
    <source>
        <dbReference type="SAM" id="MobiDB-lite"/>
    </source>
</evidence>
<reference evidence="10" key="1">
    <citation type="submission" date="2025-08" db="UniProtKB">
        <authorList>
            <consortium name="RefSeq"/>
        </authorList>
    </citation>
    <scope>IDENTIFICATION</scope>
    <source>
        <tissue evidence="10">Testes</tissue>
    </source>
</reference>
<evidence type="ECO:0000256" key="2">
    <source>
        <dbReference type="ARBA" id="ARBA00006660"/>
    </source>
</evidence>
<dbReference type="PANTHER" id="PTHR12765">
    <property type="entry name" value="RED PROTEIN IK FACTOR CYTOKINE IK"/>
    <property type="match status" value="1"/>
</dbReference>
<dbReference type="RefSeq" id="XP_006814703.1">
    <property type="nucleotide sequence ID" value="XM_006814640.1"/>
</dbReference>